<sequence>MNLKPIIIETQRLKLTGYSSQDMNFIFENFSKDEIKKILGHQTEEDYQKEEYKYKNGYSSYNRDFILFLLTEKVTNTIIGGSALHNWNKEHHRAEIGYIISDENFKRKGLMTEAVSAVIDYGFNKLNLHRIEAHVGSNNIASLRIIENHQFTKDGLLRQHYFVADKYEDLNLFSLLYNEYIDIKKSEKTTNR</sequence>
<dbReference type="InterPro" id="IPR051531">
    <property type="entry name" value="N-acetyltransferase"/>
</dbReference>
<keyword evidence="1 5" id="KW-0808">Transferase</keyword>
<organism evidence="5 6">
    <name type="scientific">Flavobacterium helocola</name>
    <dbReference type="NCBI Taxonomy" id="3139139"/>
    <lineage>
        <taxon>Bacteria</taxon>
        <taxon>Pseudomonadati</taxon>
        <taxon>Bacteroidota</taxon>
        <taxon>Flavobacteriia</taxon>
        <taxon>Flavobacteriales</taxon>
        <taxon>Flavobacteriaceae</taxon>
        <taxon>Flavobacterium</taxon>
    </lineage>
</organism>
<accession>A0ABU9I4N3</accession>
<dbReference type="Pfam" id="PF13302">
    <property type="entry name" value="Acetyltransf_3"/>
    <property type="match status" value="1"/>
</dbReference>
<dbReference type="PANTHER" id="PTHR43792:SF8">
    <property type="entry name" value="[RIBOSOMAL PROTEIN US5]-ALANINE N-ACETYLTRANSFERASE"/>
    <property type="match status" value="1"/>
</dbReference>
<proteinExistence type="inferred from homology"/>
<dbReference type="PANTHER" id="PTHR43792">
    <property type="entry name" value="GNAT FAMILY, PUTATIVE (AFU_ORTHOLOGUE AFUA_3G00765)-RELATED-RELATED"/>
    <property type="match status" value="1"/>
</dbReference>
<dbReference type="Gene3D" id="3.40.630.30">
    <property type="match status" value="1"/>
</dbReference>
<comment type="caution">
    <text evidence="5">The sequence shown here is derived from an EMBL/GenBank/DDBJ whole genome shotgun (WGS) entry which is preliminary data.</text>
</comment>
<dbReference type="EC" id="2.-.-.-" evidence="5"/>
<dbReference type="EMBL" id="JBBYHT010000002">
    <property type="protein sequence ID" value="MEL1247371.1"/>
    <property type="molecule type" value="Genomic_DNA"/>
</dbReference>
<evidence type="ECO:0000313" key="6">
    <source>
        <dbReference type="Proteomes" id="UP001393056"/>
    </source>
</evidence>
<dbReference type="Proteomes" id="UP001393056">
    <property type="component" value="Unassembled WGS sequence"/>
</dbReference>
<keyword evidence="2" id="KW-0012">Acyltransferase</keyword>
<feature type="domain" description="N-acetyltransferase" evidence="4">
    <location>
        <begin position="13"/>
        <end position="169"/>
    </location>
</feature>
<dbReference type="PROSITE" id="PS51186">
    <property type="entry name" value="GNAT"/>
    <property type="match status" value="1"/>
</dbReference>
<dbReference type="SUPFAM" id="SSF55729">
    <property type="entry name" value="Acyl-CoA N-acyltransferases (Nat)"/>
    <property type="match status" value="1"/>
</dbReference>
<dbReference type="InterPro" id="IPR000182">
    <property type="entry name" value="GNAT_dom"/>
</dbReference>
<evidence type="ECO:0000256" key="2">
    <source>
        <dbReference type="ARBA" id="ARBA00023315"/>
    </source>
</evidence>
<dbReference type="CDD" id="cd04301">
    <property type="entry name" value="NAT_SF"/>
    <property type="match status" value="1"/>
</dbReference>
<dbReference type="InterPro" id="IPR016181">
    <property type="entry name" value="Acyl_CoA_acyltransferase"/>
</dbReference>
<reference evidence="5 6" key="1">
    <citation type="submission" date="2024-04" db="EMBL/GenBank/DDBJ databases">
        <title>Flavobacterium sp. DGU41 16S ribosomal RNA gene Genome sequencing and assembly.</title>
        <authorList>
            <person name="Park S."/>
        </authorList>
    </citation>
    <scope>NUCLEOTIDE SEQUENCE [LARGE SCALE GENOMIC DNA]</scope>
    <source>
        <strain evidence="5 6">DGU41</strain>
    </source>
</reference>
<evidence type="ECO:0000313" key="5">
    <source>
        <dbReference type="EMBL" id="MEL1247371.1"/>
    </source>
</evidence>
<evidence type="ECO:0000256" key="3">
    <source>
        <dbReference type="ARBA" id="ARBA00038502"/>
    </source>
</evidence>
<dbReference type="RefSeq" id="WP_341682391.1">
    <property type="nucleotide sequence ID" value="NZ_JBBYHT010000002.1"/>
</dbReference>
<protein>
    <submittedName>
        <fullName evidence="5">GNAT family protein</fullName>
        <ecNumber evidence="5">2.-.-.-</ecNumber>
    </submittedName>
</protein>
<evidence type="ECO:0000256" key="1">
    <source>
        <dbReference type="ARBA" id="ARBA00022679"/>
    </source>
</evidence>
<gene>
    <name evidence="5" type="ORF">AAEO58_04875</name>
</gene>
<keyword evidence="6" id="KW-1185">Reference proteome</keyword>
<dbReference type="GO" id="GO:0016740">
    <property type="term" value="F:transferase activity"/>
    <property type="evidence" value="ECO:0007669"/>
    <property type="project" value="UniProtKB-KW"/>
</dbReference>
<comment type="similarity">
    <text evidence="3">Belongs to the acetyltransferase family. RimJ subfamily.</text>
</comment>
<name>A0ABU9I4N3_9FLAO</name>
<evidence type="ECO:0000259" key="4">
    <source>
        <dbReference type="PROSITE" id="PS51186"/>
    </source>
</evidence>